<evidence type="ECO:0000313" key="1">
    <source>
        <dbReference type="EMBL" id="TMS39145.1"/>
    </source>
</evidence>
<proteinExistence type="predicted"/>
<gene>
    <name evidence="1" type="ORF">L596_005717</name>
</gene>
<accession>A0A4U8V1C8</accession>
<organism evidence="1 2">
    <name type="scientific">Steinernema carpocapsae</name>
    <name type="common">Entomopathogenic nematode</name>
    <dbReference type="NCBI Taxonomy" id="34508"/>
    <lineage>
        <taxon>Eukaryota</taxon>
        <taxon>Metazoa</taxon>
        <taxon>Ecdysozoa</taxon>
        <taxon>Nematoda</taxon>
        <taxon>Chromadorea</taxon>
        <taxon>Rhabditida</taxon>
        <taxon>Tylenchina</taxon>
        <taxon>Panagrolaimomorpha</taxon>
        <taxon>Strongyloidoidea</taxon>
        <taxon>Steinernematidae</taxon>
        <taxon>Steinernema</taxon>
    </lineage>
</organism>
<sequence>MKSLQYKATKQIKVKRKCNFFEKLGFLKFDIWSPSPISYLYFRHVVLTAGGQQTYGPLLSCLLRIVIKLLTLASSVTRGHCINNARASDSTVVDRLCALHSR</sequence>
<reference evidence="1 2" key="1">
    <citation type="journal article" date="2015" name="Genome Biol.">
        <title>Comparative genomics of Steinernema reveals deeply conserved gene regulatory networks.</title>
        <authorList>
            <person name="Dillman A.R."/>
            <person name="Macchietto M."/>
            <person name="Porter C.F."/>
            <person name="Rogers A."/>
            <person name="Williams B."/>
            <person name="Antoshechkin I."/>
            <person name="Lee M.M."/>
            <person name="Goodwin Z."/>
            <person name="Lu X."/>
            <person name="Lewis E.E."/>
            <person name="Goodrich-Blair H."/>
            <person name="Stock S.P."/>
            <person name="Adams B.J."/>
            <person name="Sternberg P.W."/>
            <person name="Mortazavi A."/>
        </authorList>
    </citation>
    <scope>NUCLEOTIDE SEQUENCE [LARGE SCALE GENOMIC DNA]</scope>
    <source>
        <strain evidence="1 2">ALL</strain>
    </source>
</reference>
<dbReference type="AlphaFoldDB" id="A0A4U8V1C8"/>
<name>A0A4U8V1C8_STECR</name>
<keyword evidence="2" id="KW-1185">Reference proteome</keyword>
<dbReference type="EMBL" id="AZBU02000001">
    <property type="protein sequence ID" value="TMS39145.1"/>
    <property type="molecule type" value="Genomic_DNA"/>
</dbReference>
<dbReference type="Proteomes" id="UP000298663">
    <property type="component" value="Chromosome X"/>
</dbReference>
<protein>
    <submittedName>
        <fullName evidence="1">Uncharacterized protein</fullName>
    </submittedName>
</protein>
<dbReference type="EMBL" id="CM016762">
    <property type="protein sequence ID" value="TMS39145.1"/>
    <property type="molecule type" value="Genomic_DNA"/>
</dbReference>
<evidence type="ECO:0000313" key="2">
    <source>
        <dbReference type="Proteomes" id="UP000298663"/>
    </source>
</evidence>
<comment type="caution">
    <text evidence="1">The sequence shown here is derived from an EMBL/GenBank/DDBJ whole genome shotgun (WGS) entry which is preliminary data.</text>
</comment>
<reference evidence="1 2" key="2">
    <citation type="journal article" date="2019" name="G3 (Bethesda)">
        <title>Hybrid Assembly of the Genome of the Entomopathogenic Nematode Steinernema carpocapsae Identifies the X-Chromosome.</title>
        <authorList>
            <person name="Serra L."/>
            <person name="Macchietto M."/>
            <person name="Macias-Munoz A."/>
            <person name="McGill C.J."/>
            <person name="Rodriguez I.M."/>
            <person name="Rodriguez B."/>
            <person name="Murad R."/>
            <person name="Mortazavi A."/>
        </authorList>
    </citation>
    <scope>NUCLEOTIDE SEQUENCE [LARGE SCALE GENOMIC DNA]</scope>
    <source>
        <strain evidence="1 2">ALL</strain>
    </source>
</reference>